<accession>A0A4P8EDK0</accession>
<organism evidence="2 3">
    <name type="scientific">Pseudorhodobacter turbinis</name>
    <dbReference type="NCBI Taxonomy" id="2500533"/>
    <lineage>
        <taxon>Bacteria</taxon>
        <taxon>Pseudomonadati</taxon>
        <taxon>Pseudomonadota</taxon>
        <taxon>Alphaproteobacteria</taxon>
        <taxon>Rhodobacterales</taxon>
        <taxon>Paracoccaceae</taxon>
        <taxon>Pseudorhodobacter</taxon>
    </lineage>
</organism>
<keyword evidence="1" id="KW-0812">Transmembrane</keyword>
<keyword evidence="3" id="KW-1185">Reference proteome</keyword>
<evidence type="ECO:0000313" key="2">
    <source>
        <dbReference type="EMBL" id="QCO54876.1"/>
    </source>
</evidence>
<dbReference type="PANTHER" id="PTHR31876">
    <property type="entry name" value="COV-LIKE PROTEIN 1"/>
    <property type="match status" value="1"/>
</dbReference>
<proteinExistence type="predicted"/>
<dbReference type="OrthoDB" id="9780267at2"/>
<dbReference type="Proteomes" id="UP000298631">
    <property type="component" value="Chromosome"/>
</dbReference>
<dbReference type="PANTHER" id="PTHR31876:SF26">
    <property type="entry name" value="PROTEIN LIKE COV 2"/>
    <property type="match status" value="1"/>
</dbReference>
<evidence type="ECO:0000313" key="3">
    <source>
        <dbReference type="Proteomes" id="UP000298631"/>
    </source>
</evidence>
<reference evidence="2 3" key="1">
    <citation type="submission" date="2019-05" db="EMBL/GenBank/DDBJ databases">
        <title>Pseudorhodobacter turbinis sp. nov., isolated from the gut of the Korean turban shell.</title>
        <authorList>
            <person name="Jeong Y.-S."/>
            <person name="Kang W.-R."/>
            <person name="Bae J.-W."/>
        </authorList>
    </citation>
    <scope>NUCLEOTIDE SEQUENCE [LARGE SCALE GENOMIC DNA]</scope>
    <source>
        <strain evidence="2 3">S12M18</strain>
    </source>
</reference>
<dbReference type="RefSeq" id="WP_137192543.1">
    <property type="nucleotide sequence ID" value="NZ_CP039964.1"/>
</dbReference>
<sequence>MNEQNSTPIKKRGLIGGLRASFLTGLVVVLPIGLTLYLIWTVTGWIDGFVLPFIPEKFQPSEWFGYWFCPSPNAPASGISWFWASDPAKPPFFCKDNGINLRGTGVIIFLIFTILMGWIARGLIGRSFLHWAERLVDRTPVVRSIYSGIKQIAETVFAQTDQNFEKACLVEYPKEGIWAIGFISTKAKGEIAARFPEHDEMLSVFLPTTPNPTSGFLLFVPSTDVRMLDMKIEDAAKLIISAGLVYPGGKDKDGVPVTQPAALDAPPR</sequence>
<keyword evidence="1" id="KW-1133">Transmembrane helix</keyword>
<dbReference type="Pfam" id="PF04367">
    <property type="entry name" value="DUF502"/>
    <property type="match status" value="1"/>
</dbReference>
<feature type="transmembrane region" description="Helical" evidence="1">
    <location>
        <begin position="105"/>
        <end position="124"/>
    </location>
</feature>
<gene>
    <name evidence="2" type="ORF">EOK75_03195</name>
</gene>
<feature type="transmembrane region" description="Helical" evidence="1">
    <location>
        <begin position="20"/>
        <end position="40"/>
    </location>
</feature>
<dbReference type="EMBL" id="CP039964">
    <property type="protein sequence ID" value="QCO54876.1"/>
    <property type="molecule type" value="Genomic_DNA"/>
</dbReference>
<dbReference type="InterPro" id="IPR007462">
    <property type="entry name" value="COV1-like"/>
</dbReference>
<dbReference type="AlphaFoldDB" id="A0A4P8EDK0"/>
<keyword evidence="1" id="KW-0472">Membrane</keyword>
<name>A0A4P8EDK0_9RHOB</name>
<protein>
    <submittedName>
        <fullName evidence="2">DUF502 domain-containing protein</fullName>
    </submittedName>
</protein>
<dbReference type="KEGG" id="pseb:EOK75_03195"/>
<evidence type="ECO:0000256" key="1">
    <source>
        <dbReference type="SAM" id="Phobius"/>
    </source>
</evidence>